<reference evidence="7 8" key="1">
    <citation type="journal article" date="2023" name="Microbiol. Spectr.">
        <title>Symbiosis of Carpenter Bees with Uncharacterized Lactic Acid Bacteria Showing NAD Auxotrophy.</title>
        <authorList>
            <person name="Kawasaki S."/>
            <person name="Ozawa K."/>
            <person name="Mori T."/>
            <person name="Yamamoto A."/>
            <person name="Ito M."/>
            <person name="Ohkuma M."/>
            <person name="Sakamoto M."/>
            <person name="Matsutani M."/>
        </authorList>
    </citation>
    <scope>NUCLEOTIDE SEQUENCE [LARGE SCALE GENOMIC DNA]</scope>
    <source>
        <strain evidence="7 8">XA3</strain>
    </source>
</reference>
<protein>
    <submittedName>
        <fullName evidence="7">2,5-diketo-D-gluconic acid reductase</fullName>
    </submittedName>
</protein>
<dbReference type="Proteomes" id="UP001321861">
    <property type="component" value="Chromosome"/>
</dbReference>
<dbReference type="Pfam" id="PF00248">
    <property type="entry name" value="Aldo_ket_red"/>
    <property type="match status" value="1"/>
</dbReference>
<gene>
    <name evidence="7" type="ORF">XA3_02760</name>
</gene>
<evidence type="ECO:0000256" key="5">
    <source>
        <dbReference type="PIRSR" id="PIRSR000097-3"/>
    </source>
</evidence>
<dbReference type="Gene3D" id="3.20.20.100">
    <property type="entry name" value="NADP-dependent oxidoreductase domain"/>
    <property type="match status" value="1"/>
</dbReference>
<dbReference type="PROSITE" id="PS00798">
    <property type="entry name" value="ALDOKETO_REDUCTASE_1"/>
    <property type="match status" value="1"/>
</dbReference>
<comment type="similarity">
    <text evidence="1">Belongs to the aldo/keto reductase family.</text>
</comment>
<keyword evidence="2" id="KW-0560">Oxidoreductase</keyword>
<feature type="domain" description="NADP-dependent oxidoreductase" evidence="6">
    <location>
        <begin position="23"/>
        <end position="270"/>
    </location>
</feature>
<evidence type="ECO:0000256" key="3">
    <source>
        <dbReference type="PIRSR" id="PIRSR000097-1"/>
    </source>
</evidence>
<evidence type="ECO:0000256" key="2">
    <source>
        <dbReference type="ARBA" id="ARBA00023002"/>
    </source>
</evidence>
<sequence length="288" mass="32352">MTIFDETDTLNNGVKIPRFALGVWEIPDNEVAKAVERAIDLGYRHIDTAQAYGNEHGISVGLKNSSVPRDQIFVNSKVEAELKTYDEAKKSIDESLSKMNLDYLDMMIIHNPQPWREVNQSDDRHFEGNLEAWRALEDAMKEGKLRAIGVSSFQKIDLENIMNNSSTKPAVNQILCHIGATPIDLIKYSQDQGIVVEAFSPIAHGAMMQNEQIKQMADKYNVSVPQLAIRYDWQLNTVVLPKAANPEHMKSNAEIDFVISDEDMLTLESIKSIDYGASGKYPVFGGKY</sequence>
<dbReference type="InterPro" id="IPR020471">
    <property type="entry name" value="AKR"/>
</dbReference>
<evidence type="ECO:0000313" key="8">
    <source>
        <dbReference type="Proteomes" id="UP001321861"/>
    </source>
</evidence>
<dbReference type="PANTHER" id="PTHR43827">
    <property type="entry name" value="2,5-DIKETO-D-GLUCONIC ACID REDUCTASE"/>
    <property type="match status" value="1"/>
</dbReference>
<feature type="binding site" evidence="4">
    <location>
        <position position="110"/>
    </location>
    <ligand>
        <name>substrate</name>
    </ligand>
</feature>
<evidence type="ECO:0000259" key="6">
    <source>
        <dbReference type="Pfam" id="PF00248"/>
    </source>
</evidence>
<name>A0AAU9D8N6_9LACO</name>
<dbReference type="CDD" id="cd19071">
    <property type="entry name" value="AKR_AKR1-5-like"/>
    <property type="match status" value="1"/>
</dbReference>
<keyword evidence="8" id="KW-1185">Reference proteome</keyword>
<dbReference type="AlphaFoldDB" id="A0AAU9D8N6"/>
<dbReference type="RefSeq" id="WP_317635772.1">
    <property type="nucleotide sequence ID" value="NZ_AP026802.1"/>
</dbReference>
<dbReference type="GO" id="GO:0016616">
    <property type="term" value="F:oxidoreductase activity, acting on the CH-OH group of donors, NAD or NADP as acceptor"/>
    <property type="evidence" value="ECO:0007669"/>
    <property type="project" value="UniProtKB-ARBA"/>
</dbReference>
<dbReference type="InterPro" id="IPR036812">
    <property type="entry name" value="NAD(P)_OxRdtase_dom_sf"/>
</dbReference>
<dbReference type="KEGG" id="xap:XA3_02760"/>
<dbReference type="SUPFAM" id="SSF51430">
    <property type="entry name" value="NAD(P)-linked oxidoreductase"/>
    <property type="match status" value="1"/>
</dbReference>
<feature type="site" description="Lowers pKa of active site Tyr" evidence="5">
    <location>
        <position position="77"/>
    </location>
</feature>
<dbReference type="PANTHER" id="PTHR43827:SF13">
    <property type="entry name" value="ALDO_KETO REDUCTASE FAMILY PROTEIN"/>
    <property type="match status" value="1"/>
</dbReference>
<dbReference type="FunFam" id="3.20.20.100:FF:000002">
    <property type="entry name" value="2,5-diketo-D-gluconic acid reductase A"/>
    <property type="match status" value="1"/>
</dbReference>
<accession>A0AAU9D8N6</accession>
<proteinExistence type="inferred from homology"/>
<dbReference type="InterPro" id="IPR023210">
    <property type="entry name" value="NADP_OxRdtase_dom"/>
</dbReference>
<dbReference type="PIRSF" id="PIRSF000097">
    <property type="entry name" value="AKR"/>
    <property type="match status" value="1"/>
</dbReference>
<evidence type="ECO:0000313" key="7">
    <source>
        <dbReference type="EMBL" id="BDR57835.1"/>
    </source>
</evidence>
<evidence type="ECO:0000256" key="1">
    <source>
        <dbReference type="ARBA" id="ARBA00007905"/>
    </source>
</evidence>
<dbReference type="InterPro" id="IPR018170">
    <property type="entry name" value="Aldo/ket_reductase_CS"/>
</dbReference>
<evidence type="ECO:0000256" key="4">
    <source>
        <dbReference type="PIRSR" id="PIRSR000097-2"/>
    </source>
</evidence>
<feature type="active site" description="Proton donor" evidence="3">
    <location>
        <position position="52"/>
    </location>
</feature>
<organism evidence="7 8">
    <name type="scientific">Xylocopilactobacillus apicola</name>
    <dbReference type="NCBI Taxonomy" id="2932184"/>
    <lineage>
        <taxon>Bacteria</taxon>
        <taxon>Bacillati</taxon>
        <taxon>Bacillota</taxon>
        <taxon>Bacilli</taxon>
        <taxon>Lactobacillales</taxon>
        <taxon>Lactobacillaceae</taxon>
        <taxon>Xylocopilactobacillus</taxon>
    </lineage>
</organism>
<dbReference type="PRINTS" id="PR00069">
    <property type="entry name" value="ALDKETRDTASE"/>
</dbReference>
<dbReference type="EMBL" id="AP026802">
    <property type="protein sequence ID" value="BDR57835.1"/>
    <property type="molecule type" value="Genomic_DNA"/>
</dbReference>